<accession>A0A6A6BN46</accession>
<organism evidence="8 9">
    <name type="scientific">Aplosporella prunicola CBS 121167</name>
    <dbReference type="NCBI Taxonomy" id="1176127"/>
    <lineage>
        <taxon>Eukaryota</taxon>
        <taxon>Fungi</taxon>
        <taxon>Dikarya</taxon>
        <taxon>Ascomycota</taxon>
        <taxon>Pezizomycotina</taxon>
        <taxon>Dothideomycetes</taxon>
        <taxon>Dothideomycetes incertae sedis</taxon>
        <taxon>Botryosphaeriales</taxon>
        <taxon>Aplosporellaceae</taxon>
        <taxon>Aplosporella</taxon>
    </lineage>
</organism>
<dbReference type="PANTHER" id="PTHR33048:SF132">
    <property type="entry name" value="MEMBRANE PROTEIN, PUTATIVE (AFU_ORTHOLOGUE AFUA_6G07820)-RELATED"/>
    <property type="match status" value="1"/>
</dbReference>
<evidence type="ECO:0000256" key="5">
    <source>
        <dbReference type="ARBA" id="ARBA00038359"/>
    </source>
</evidence>
<reference evidence="8" key="1">
    <citation type="journal article" date="2020" name="Stud. Mycol.">
        <title>101 Dothideomycetes genomes: a test case for predicting lifestyles and emergence of pathogens.</title>
        <authorList>
            <person name="Haridas S."/>
            <person name="Albert R."/>
            <person name="Binder M."/>
            <person name="Bloem J."/>
            <person name="Labutti K."/>
            <person name="Salamov A."/>
            <person name="Andreopoulos B."/>
            <person name="Baker S."/>
            <person name="Barry K."/>
            <person name="Bills G."/>
            <person name="Bluhm B."/>
            <person name="Cannon C."/>
            <person name="Castanera R."/>
            <person name="Culley D."/>
            <person name="Daum C."/>
            <person name="Ezra D."/>
            <person name="Gonzalez J."/>
            <person name="Henrissat B."/>
            <person name="Kuo A."/>
            <person name="Liang C."/>
            <person name="Lipzen A."/>
            <person name="Lutzoni F."/>
            <person name="Magnuson J."/>
            <person name="Mondo S."/>
            <person name="Nolan M."/>
            <person name="Ohm R."/>
            <person name="Pangilinan J."/>
            <person name="Park H.-J."/>
            <person name="Ramirez L."/>
            <person name="Alfaro M."/>
            <person name="Sun H."/>
            <person name="Tritt A."/>
            <person name="Yoshinaga Y."/>
            <person name="Zwiers L.-H."/>
            <person name="Turgeon B."/>
            <person name="Goodwin S."/>
            <person name="Spatafora J."/>
            <person name="Crous P."/>
            <person name="Grigoriev I."/>
        </authorList>
    </citation>
    <scope>NUCLEOTIDE SEQUENCE</scope>
    <source>
        <strain evidence="8">CBS 121167</strain>
    </source>
</reference>
<evidence type="ECO:0000313" key="8">
    <source>
        <dbReference type="EMBL" id="KAF2143981.1"/>
    </source>
</evidence>
<feature type="transmembrane region" description="Helical" evidence="6">
    <location>
        <begin position="120"/>
        <end position="144"/>
    </location>
</feature>
<evidence type="ECO:0000313" key="9">
    <source>
        <dbReference type="Proteomes" id="UP000799438"/>
    </source>
</evidence>
<dbReference type="GO" id="GO:0016020">
    <property type="term" value="C:membrane"/>
    <property type="evidence" value="ECO:0007669"/>
    <property type="project" value="UniProtKB-SubCell"/>
</dbReference>
<dbReference type="InterPro" id="IPR049326">
    <property type="entry name" value="Rhodopsin_dom_fungi"/>
</dbReference>
<dbReference type="RefSeq" id="XP_033399693.1">
    <property type="nucleotide sequence ID" value="XM_033540069.1"/>
</dbReference>
<feature type="transmembrane region" description="Helical" evidence="6">
    <location>
        <begin position="6"/>
        <end position="29"/>
    </location>
</feature>
<name>A0A6A6BN46_9PEZI</name>
<evidence type="ECO:0000256" key="1">
    <source>
        <dbReference type="ARBA" id="ARBA00004141"/>
    </source>
</evidence>
<dbReference type="Proteomes" id="UP000799438">
    <property type="component" value="Unassembled WGS sequence"/>
</dbReference>
<keyword evidence="9" id="KW-1185">Reference proteome</keyword>
<dbReference type="OrthoDB" id="444631at2759"/>
<feature type="transmembrane region" description="Helical" evidence="6">
    <location>
        <begin position="84"/>
        <end position="108"/>
    </location>
</feature>
<evidence type="ECO:0000256" key="3">
    <source>
        <dbReference type="ARBA" id="ARBA00022989"/>
    </source>
</evidence>
<feature type="transmembrane region" description="Helical" evidence="6">
    <location>
        <begin position="41"/>
        <end position="64"/>
    </location>
</feature>
<evidence type="ECO:0000256" key="4">
    <source>
        <dbReference type="ARBA" id="ARBA00023136"/>
    </source>
</evidence>
<dbReference type="AlphaFoldDB" id="A0A6A6BN46"/>
<keyword evidence="4 6" id="KW-0472">Membrane</keyword>
<dbReference type="PANTHER" id="PTHR33048">
    <property type="entry name" value="PTH11-LIKE INTEGRAL MEMBRANE PROTEIN (AFU_ORTHOLOGUE AFUA_5G11245)"/>
    <property type="match status" value="1"/>
</dbReference>
<protein>
    <recommendedName>
        <fullName evidence="7">Rhodopsin domain-containing protein</fullName>
    </recommendedName>
</protein>
<sequence length="210" mass="23359">MTPKGQAALGLTLCFIILSSLVVAMRLFTRYRILRNAGPDDWLVVVAHLCNVALTVTICGQVHYGMGHHTSELSRAYLTGTMQYFYASLPAYYLSLTFTKLSLLLQCFRIFTSADFGMRLASWILMGLVVSIGIYTVLADILICMPVKKFWDDSVAGYCVNEEALWLTNAAFNILTDMAIFLLPIKRVAGLQLAPNKKRLLIVVFGTGFL</sequence>
<comment type="subcellular location">
    <subcellularLocation>
        <location evidence="1">Membrane</location>
        <topology evidence="1">Multi-pass membrane protein</topology>
    </subcellularLocation>
</comment>
<dbReference type="InterPro" id="IPR052337">
    <property type="entry name" value="SAT4-like"/>
</dbReference>
<feature type="domain" description="Rhodopsin" evidence="7">
    <location>
        <begin position="25"/>
        <end position="209"/>
    </location>
</feature>
<keyword evidence="3 6" id="KW-1133">Transmembrane helix</keyword>
<keyword evidence="2 6" id="KW-0812">Transmembrane</keyword>
<evidence type="ECO:0000256" key="6">
    <source>
        <dbReference type="SAM" id="Phobius"/>
    </source>
</evidence>
<gene>
    <name evidence="8" type="ORF">K452DRAFT_285184</name>
</gene>
<evidence type="ECO:0000259" key="7">
    <source>
        <dbReference type="Pfam" id="PF20684"/>
    </source>
</evidence>
<dbReference type="Pfam" id="PF20684">
    <property type="entry name" value="Fung_rhodopsin"/>
    <property type="match status" value="1"/>
</dbReference>
<proteinExistence type="inferred from homology"/>
<evidence type="ECO:0000256" key="2">
    <source>
        <dbReference type="ARBA" id="ARBA00022692"/>
    </source>
</evidence>
<dbReference type="EMBL" id="ML995480">
    <property type="protein sequence ID" value="KAF2143981.1"/>
    <property type="molecule type" value="Genomic_DNA"/>
</dbReference>
<comment type="similarity">
    <text evidence="5">Belongs to the SAT4 family.</text>
</comment>
<dbReference type="GeneID" id="54297565"/>